<proteinExistence type="predicted"/>
<accession>A0AAJ2JVJ1</accession>
<dbReference type="RefSeq" id="WP_028531682.1">
    <property type="nucleotide sequence ID" value="NZ_JAVYAA010000001.1"/>
</dbReference>
<gene>
    <name evidence="2" type="ORF">RQP50_01690</name>
</gene>
<sequence>MMLQHGDKIVIIGDSITDCERARPYGEGLFGANGKGYVSMFDALVQTEHPEMGIRIVNMGISGNTVVDLERRWETDVEQLEPDGLVICIGINDVWRQYDMPFVSEQHVGSDQYYDTLNRLVERSKPNVRWIALMTPYYIEPNQEDAMRRTMNEYGRIVKEIANEHGTLFVDTQQVMDKLLEHFYPATLAWDRVHPSAVGHMALAKALYQACFAE</sequence>
<dbReference type="PANTHER" id="PTHR30383:SF5">
    <property type="entry name" value="SGNH HYDROLASE-TYPE ESTERASE DOMAIN-CONTAINING PROTEIN"/>
    <property type="match status" value="1"/>
</dbReference>
<evidence type="ECO:0000259" key="1">
    <source>
        <dbReference type="Pfam" id="PF13472"/>
    </source>
</evidence>
<dbReference type="SUPFAM" id="SSF52266">
    <property type="entry name" value="SGNH hydrolase"/>
    <property type="match status" value="1"/>
</dbReference>
<dbReference type="GO" id="GO:0004622">
    <property type="term" value="F:phosphatidylcholine lysophospholipase activity"/>
    <property type="evidence" value="ECO:0007669"/>
    <property type="project" value="TreeGrafter"/>
</dbReference>
<comment type="caution">
    <text evidence="2">The sequence shown here is derived from an EMBL/GenBank/DDBJ whole genome shotgun (WGS) entry which is preliminary data.</text>
</comment>
<keyword evidence="3" id="KW-1185">Reference proteome</keyword>
<dbReference type="InterPro" id="IPR013830">
    <property type="entry name" value="SGNH_hydro"/>
</dbReference>
<dbReference type="InterPro" id="IPR036514">
    <property type="entry name" value="SGNH_hydro_sf"/>
</dbReference>
<dbReference type="InterPro" id="IPR051532">
    <property type="entry name" value="Ester_Hydrolysis_Enzymes"/>
</dbReference>
<organism evidence="2 3">
    <name type="scientific">Paenibacillus suaedae</name>
    <dbReference type="NCBI Taxonomy" id="3077233"/>
    <lineage>
        <taxon>Bacteria</taxon>
        <taxon>Bacillati</taxon>
        <taxon>Bacillota</taxon>
        <taxon>Bacilli</taxon>
        <taxon>Bacillales</taxon>
        <taxon>Paenibacillaceae</taxon>
        <taxon>Paenibacillus</taxon>
    </lineage>
</organism>
<dbReference type="Gene3D" id="3.40.50.1110">
    <property type="entry name" value="SGNH hydrolase"/>
    <property type="match status" value="1"/>
</dbReference>
<keyword evidence="2" id="KW-0378">Hydrolase</keyword>
<dbReference type="AlphaFoldDB" id="A0AAJ2JVJ1"/>
<evidence type="ECO:0000313" key="2">
    <source>
        <dbReference type="EMBL" id="MDT8974949.1"/>
    </source>
</evidence>
<dbReference type="EMBL" id="JAVYAA010000001">
    <property type="protein sequence ID" value="MDT8974949.1"/>
    <property type="molecule type" value="Genomic_DNA"/>
</dbReference>
<evidence type="ECO:0000313" key="3">
    <source>
        <dbReference type="Proteomes" id="UP001250538"/>
    </source>
</evidence>
<dbReference type="EC" id="3.1.-.-" evidence="2"/>
<name>A0AAJ2JVJ1_9BACL</name>
<protein>
    <submittedName>
        <fullName evidence="2">SGNH/GDSL hydrolase family protein</fullName>
        <ecNumber evidence="2">3.1.-.-</ecNumber>
    </submittedName>
</protein>
<dbReference type="PANTHER" id="PTHR30383">
    <property type="entry name" value="THIOESTERASE 1/PROTEASE 1/LYSOPHOSPHOLIPASE L1"/>
    <property type="match status" value="1"/>
</dbReference>
<dbReference type="Proteomes" id="UP001250538">
    <property type="component" value="Unassembled WGS sequence"/>
</dbReference>
<reference evidence="3" key="1">
    <citation type="submission" date="2023-09" db="EMBL/GenBank/DDBJ databases">
        <title>Paenibacillus sp. chi10 Genome sequencing and assembly.</title>
        <authorList>
            <person name="Kim I."/>
        </authorList>
    </citation>
    <scope>NUCLEOTIDE SEQUENCE [LARGE SCALE GENOMIC DNA]</scope>
    <source>
        <strain evidence="3">chi10</strain>
    </source>
</reference>
<dbReference type="CDD" id="cd01834">
    <property type="entry name" value="SGNH_hydrolase_like_2"/>
    <property type="match status" value="1"/>
</dbReference>
<dbReference type="Pfam" id="PF13472">
    <property type="entry name" value="Lipase_GDSL_2"/>
    <property type="match status" value="1"/>
</dbReference>
<feature type="domain" description="SGNH hydrolase-type esterase" evidence="1">
    <location>
        <begin position="12"/>
        <end position="200"/>
    </location>
</feature>